<evidence type="ECO:0000259" key="1">
    <source>
        <dbReference type="Pfam" id="PF09347"/>
    </source>
</evidence>
<name>A0A809SHC3_9PROT</name>
<dbReference type="InterPro" id="IPR017792">
    <property type="entry name" value="UAAP1"/>
</dbReference>
<dbReference type="EMBL" id="AP021881">
    <property type="protein sequence ID" value="BBP00680.1"/>
    <property type="molecule type" value="Genomic_DNA"/>
</dbReference>
<gene>
    <name evidence="2" type="ORF">SFSGTM_13880</name>
</gene>
<dbReference type="RefSeq" id="WP_162084567.1">
    <property type="nucleotide sequence ID" value="NZ_AP021881.1"/>
</dbReference>
<sequence length="245" mass="27714">MKSENTTYSPDSVMWEEVIPGGAHWSFNVKRGTTLRVTDIGGGANLSVLFYSQDEKLERYNMADTLKAQHTAHLTKGFVCYSDMGRVLCSITEDSCGWHDTVCGMTDAAQMLAKYGEARYQTHLNAMYRNGRDSFLIELGKWGLGKRDIVANINLFSKVSADEDGNLMFQPDNSVAGDYIDLRFEMDTLVVLAATQHPLDPNPQYQPKPVKLTAWHSELPGADDYCRNFRPENQRGFYNTELLYR</sequence>
<accession>A0A809SHC3</accession>
<dbReference type="KEGG" id="sniv:SFSGTM_13880"/>
<evidence type="ECO:0000313" key="2">
    <source>
        <dbReference type="EMBL" id="BBP00680.1"/>
    </source>
</evidence>
<feature type="domain" description="DUF1989" evidence="1">
    <location>
        <begin position="17"/>
        <end position="189"/>
    </location>
</feature>
<dbReference type="PANTHER" id="PTHR31527">
    <property type="entry name" value="RE64534P"/>
    <property type="match status" value="1"/>
</dbReference>
<evidence type="ECO:0000313" key="3">
    <source>
        <dbReference type="Proteomes" id="UP000463939"/>
    </source>
</evidence>
<dbReference type="Pfam" id="PF09347">
    <property type="entry name" value="DUF1989"/>
    <property type="match status" value="1"/>
</dbReference>
<dbReference type="Proteomes" id="UP000463939">
    <property type="component" value="Chromosome"/>
</dbReference>
<dbReference type="InterPro" id="IPR018959">
    <property type="entry name" value="DUF1989"/>
</dbReference>
<organism evidence="2 3">
    <name type="scientific">Sulfuriferula nivalis</name>
    <dbReference type="NCBI Taxonomy" id="2675298"/>
    <lineage>
        <taxon>Bacteria</taxon>
        <taxon>Pseudomonadati</taxon>
        <taxon>Pseudomonadota</taxon>
        <taxon>Betaproteobacteria</taxon>
        <taxon>Nitrosomonadales</taxon>
        <taxon>Sulfuricellaceae</taxon>
        <taxon>Sulfuriferula</taxon>
    </lineage>
</organism>
<protein>
    <submittedName>
        <fullName evidence="2">Urea carboxylase</fullName>
    </submittedName>
</protein>
<dbReference type="NCBIfam" id="TIGR03425">
    <property type="entry name" value="urea_degr_2"/>
    <property type="match status" value="1"/>
</dbReference>
<dbReference type="PANTHER" id="PTHR31527:SF0">
    <property type="entry name" value="RE64534P"/>
    <property type="match status" value="1"/>
</dbReference>
<proteinExistence type="predicted"/>
<keyword evidence="3" id="KW-1185">Reference proteome</keyword>
<dbReference type="AlphaFoldDB" id="A0A809SHC3"/>
<reference evidence="3" key="1">
    <citation type="submission" date="2019-11" db="EMBL/GenBank/DDBJ databases">
        <title>Isolation and characterization of a novel species in the genus Sulfuriferula.</title>
        <authorList>
            <person name="Mochizuki J."/>
            <person name="Kojima H."/>
            <person name="Fukui M."/>
        </authorList>
    </citation>
    <scope>NUCLEOTIDE SEQUENCE [LARGE SCALE GENOMIC DNA]</scope>
    <source>
        <strain evidence="3">SGTM</strain>
    </source>
</reference>